<dbReference type="GO" id="GO:0016579">
    <property type="term" value="P:protein deubiquitination"/>
    <property type="evidence" value="ECO:0007669"/>
    <property type="project" value="InterPro"/>
</dbReference>
<dbReference type="Pfam" id="PF00443">
    <property type="entry name" value="UCH"/>
    <property type="match status" value="1"/>
</dbReference>
<feature type="region of interest" description="Disordered" evidence="5">
    <location>
        <begin position="661"/>
        <end position="701"/>
    </location>
</feature>
<dbReference type="PANTHER" id="PTHR24006">
    <property type="entry name" value="UBIQUITIN CARBOXYL-TERMINAL HYDROLASE"/>
    <property type="match status" value="1"/>
</dbReference>
<feature type="region of interest" description="Disordered" evidence="5">
    <location>
        <begin position="2206"/>
        <end position="2236"/>
    </location>
</feature>
<keyword evidence="3" id="KW-0833">Ubl conjugation pathway</keyword>
<dbReference type="GO" id="GO:0005829">
    <property type="term" value="C:cytosol"/>
    <property type="evidence" value="ECO:0007669"/>
    <property type="project" value="TreeGrafter"/>
</dbReference>
<dbReference type="InterPro" id="IPR018200">
    <property type="entry name" value="USP_CS"/>
</dbReference>
<name>A0A8J4G4J3_9CHLO</name>
<accession>A0A8J4G4J3</accession>
<feature type="region of interest" description="Disordered" evidence="5">
    <location>
        <begin position="2495"/>
        <end position="2562"/>
    </location>
</feature>
<dbReference type="InterPro" id="IPR050164">
    <property type="entry name" value="Peptidase_C19"/>
</dbReference>
<gene>
    <name evidence="8" type="ORF">Vretimale_4907</name>
</gene>
<dbReference type="PROSITE" id="PS00973">
    <property type="entry name" value="USP_2"/>
    <property type="match status" value="1"/>
</dbReference>
<dbReference type="SUPFAM" id="SSF54001">
    <property type="entry name" value="Cysteine proteinases"/>
    <property type="match status" value="1"/>
</dbReference>
<feature type="region of interest" description="Disordered" evidence="5">
    <location>
        <begin position="2406"/>
        <end position="2428"/>
    </location>
</feature>
<evidence type="ECO:0000256" key="4">
    <source>
        <dbReference type="ARBA" id="ARBA00022801"/>
    </source>
</evidence>
<dbReference type="PROSITE" id="PS00972">
    <property type="entry name" value="USP_1"/>
    <property type="match status" value="1"/>
</dbReference>
<feature type="region of interest" description="Disordered" evidence="5">
    <location>
        <begin position="1"/>
        <end position="22"/>
    </location>
</feature>
<dbReference type="SUPFAM" id="SSF54236">
    <property type="entry name" value="Ubiquitin-like"/>
    <property type="match status" value="1"/>
</dbReference>
<evidence type="ECO:0000256" key="5">
    <source>
        <dbReference type="SAM" id="MobiDB-lite"/>
    </source>
</evidence>
<feature type="compositionally biased region" description="Gly residues" evidence="5">
    <location>
        <begin position="680"/>
        <end position="691"/>
    </location>
</feature>
<dbReference type="EMBL" id="BNCQ01000006">
    <property type="protein sequence ID" value="GIL99788.1"/>
    <property type="molecule type" value="Genomic_DNA"/>
</dbReference>
<proteinExistence type="inferred from homology"/>
<feature type="compositionally biased region" description="Low complexity" evidence="5">
    <location>
        <begin position="692"/>
        <end position="701"/>
    </location>
</feature>
<dbReference type="InterPro" id="IPR001394">
    <property type="entry name" value="Peptidase_C19_UCH"/>
</dbReference>
<feature type="compositionally biased region" description="Low complexity" evidence="5">
    <location>
        <begin position="2513"/>
        <end position="2536"/>
    </location>
</feature>
<evidence type="ECO:0000313" key="9">
    <source>
        <dbReference type="Proteomes" id="UP000722791"/>
    </source>
</evidence>
<dbReference type="InterPro" id="IPR056850">
    <property type="entry name" value="ARM_UBP34_24_USP9X_Y"/>
</dbReference>
<dbReference type="InterPro" id="IPR028889">
    <property type="entry name" value="USP"/>
</dbReference>
<keyword evidence="2" id="KW-0645">Protease</keyword>
<dbReference type="PROSITE" id="PS50235">
    <property type="entry name" value="USP_3"/>
    <property type="match status" value="1"/>
</dbReference>
<evidence type="ECO:0000256" key="3">
    <source>
        <dbReference type="ARBA" id="ARBA00022786"/>
    </source>
</evidence>
<feature type="compositionally biased region" description="Low complexity" evidence="5">
    <location>
        <begin position="3075"/>
        <end position="3086"/>
    </location>
</feature>
<dbReference type="Gene3D" id="3.90.70.10">
    <property type="entry name" value="Cysteine proteinases"/>
    <property type="match status" value="1"/>
</dbReference>
<dbReference type="InterPro" id="IPR000626">
    <property type="entry name" value="Ubiquitin-like_dom"/>
</dbReference>
<feature type="region of interest" description="Disordered" evidence="5">
    <location>
        <begin position="1343"/>
        <end position="1442"/>
    </location>
</feature>
<sequence length="3132" mass="336344">MARHEDPRSPSESWEDAEDEESEELLGASFFPPMQNRLLTGEILGNALRASDLRIALEALAKYANDPTVEFVNQDILPPGWDDAKEFIGVVLQSAMDKFYRMDVFLRMHQDYPEQLFACMYYLCYACTGFTAIVSESSAAFGDLHDQELCGLLSATYNMLDSRSAVYQLQCVRQLPNLETLIDRTENYLMAQPPGQVSCGESDDEVAEATDGVIHVHGAEGGNHWQAYLVQLLLGTGFVENAMKILTAPMLHTMQLHSSLLGLVSLLVQLLSNVVHQQLSQERRLAVERGIAGFLSWVADDVLADPEKLFSGRERASQWLSHALANCHEMMQELQLPNTQLTAVQRQVVTEMLKSSNFSRLLSAVQECRSLLSYSSRRSSQMLEGNTDPDVIGIEENVRWLDEERIVKQMLRVNLHQSQYVDAVLGILRVLAECGHFNDEHLDMLWGVTEQEDTFDAVKTNVCHMIKQLAQHLRPQQLDLLFSKFENRKGRTLPDTLRLLDLLRRLAQSDTKKASSMAGKLVELVWELTTPVDAPPELLDSSVMLDVLEGYKQHALLHEYIQRCIAQLRARTNVYTALTVLQNLLRLWGKLYGWEARSGPTREERRSGGPRPLCELLGALDRESSSVATPPLSRLLVDNLVDFMAAAARWLEERRVPHLSNGGFSSTGGAGGSAVPPTGMAGGGGGGGGGSVTQQPPGQGSYSYQQIVRRYLDVFRLVSQCKDTYVELRHVEALWDAVVLRPNTPEDMPSGLDLVLACAGEGDDDAQADAAGADGLVIPPGPLLEPRDLCKLLQDRVTRLPVDNLAQPAFACFKACLQAAQAGLEEHLRHLAAHAARSTRGELGEQETVRLIQTVRVLGQGYLWQIVLDCQRSEVTSSASDMLINEMYGRDGINDMISDTRTRLMEAAALLTAAPPCTQEWEHIELPVDVMESSRWELARTRATRCMQLLEQLAGKSEESMPPVPMHSASWQGPSLLLEVTTQEQGRIKIGCTANEYVGLLRRKVAQRLGVEPACVRLVVGGQELRTDGRTLQSAFPSTWSSRQTLLAQVSPRANRYTRFGEDWWAAWHSGSTLAHMYHDDQLYRVLLLLADLPKAPGVRAAASRLLQQLPTCSWVPAGLLEALHSDQPAAQLRGQLLGPGGGVERPGLLLYTLQALYALLQPSYPVDLLPLVSKPWPSTQPPHDGVSGGLDVAVAHPTAGQQPPAQHQRQQAAAASASQVWWQVVAAGGAAERLLPVLAKCVPLLAEVVNKVMAPVAGAAEAATAAAVAAASNPVPSPLLDVGRLAATQPAADLAFVKDFQWVMLFLLCNIYQRARRGPSLDNRPPFTCAVGEAAATAVARAQPADSLSSSHGQELQDGGTSSAAAPRPNQQPHTHPQQLQARDPRHDATAVPGGPQGCRAASGGQESEAQTQEATAGPLYGNGGGGIAATPEVTSADAETCTSTQRTQECGDSAHLQPACASGSAAVAALVSGLVVSSHGSPDAAAEAGRDPAASSYMDISVGGAAAPAPRSHTNVASQPLPLPSPLPPLEATSLSAQVPVFGSSTDVEMAAASGSHVDAVQQLLSASSSQQHAPGAPSQAFSVSIAGPSVTAAGAAAGAAPGVIQSAGGGVPVAGDGHANLLHYLGAEGMRCLVSLLVRMAYDAGCLWGYGRLMVAQQQGGPGAGRSLLGVGAVAAAAVAPSYQQMCAAADVACRLASKALQVLSRLVHWPDLRNAFFADPSAVPMLLETLSCEFSPAIRDCALNHLEGVFAGGLQLQLPPQHYIWVLKSLVSLRPAMEYRLESCLEFHVLLAKVLHQLPELASPSAEARLLADSVLSEEVARLDVGAEELMQPKRALLLRGKLMLVRELVRALERLGLGLGANGRPGLISILLNRYLFPEAQPLWQPDASHSIMEAALQHVAADAGVRREALQLVQFLMTACPSNLEQGFRDLSRLHYDNGLRTIDRKFDIGGEGVKSEGSYVGLRNGGATCYMNSVLQQLFMQPRIRELVLQAGAVDLEEQQDSVFHQLQVMFAHLRLGRASCYHPRSFWQSFKDYDGQPIDVREHQDAYEFFTRLQDSVDSYLRATGQTPAMQAVMGGKFAAQIICKDVNYRSEREEEFYQISVEVAGFNSLEKSLEGYVAGELMEGDNSYYCEELGARVAAVRRTVIKELPHTLVIHLKRFEYDHLNMTRYKLRDRFEFPVVLDMFKYTADGLAALEGTGSPSATTAQGSDGASGRAVGPSSGGAGADAGARPRNCYLYELKGIVVHSGTAFAGHYYSFIKERPKLGEDQQVTEGSWYRFDDKAVIPWNIQDLEADCFGGRPASSTGGGGRADAERPYSAYMLFYEHRDSPSYDRPEADMCAVPRDVVIAAAATPTATPTPTHAPAAVATGGDPREGVTGMGPEQRAAALRGIGDGAERMGRADDMETDGPSEKQQGEQLRVGPMRPAEPTVITTPYGIPVLLYQNVLRENLQLMHKLHVLNKEYFAFVRQVVEVTWETVLAGRKTRRRDLHHHSHPHQLPGGNTGSASSLSPGGAATNGTATAATGAAASGGAGTAASGGAESSSAPSQRNEELDETVLLSARLATAFLLNVYLPAPPALRSDMAAWRDMLRHMLQASPRACVELLRLVTESPPLQNFYFVRSGQDGLWLVEMLTFALQAAGRAAAATAAANSPGGCATSAGAFPDDLGTSTSAQPPQPSVPQFLQQQQLQNVAVALTNVLCKLAFGVLHDQQRSDPQHLPLCRALAALVSADPNCAWCVLSRHLTDAFALPSFLLSELGASADPDMLPDLSASLLLLHALMQYCSHSVQPQLYGGGSPPGIVRIPVAGGGGGGGGGSHAALYDLTGQLEELVEEGAVFEAALAHTGLLHQLHVAELLQFLMAGNGSTSVRFLNALMGRLCEAEQAGGPILEMLDALPSVLDVPDGLRPNRFYVLIFGHGQGPRPSLQRLAAQALQRQQGLNWLGMVAAAALATVWSGSEAAHNAVRNASPQTLSPLVSSLVGLVRQLNEFAAGQAERSAAAAAAAGGGGSQGGATAAARDTTAQAAALAQRARRAAGQLNSMLQVCVALIQPAPQPRAQEREHGSAQVVQQAHPHPQMQHRHPKHQQQQQKQVVHMAVAAQADEDENSTHGPVRIEEVETVED</sequence>
<dbReference type="PROSITE" id="PS50053">
    <property type="entry name" value="UBIQUITIN_2"/>
    <property type="match status" value="1"/>
</dbReference>
<feature type="non-terminal residue" evidence="8">
    <location>
        <position position="1"/>
    </location>
</feature>
<evidence type="ECO:0000256" key="1">
    <source>
        <dbReference type="ARBA" id="ARBA00009085"/>
    </source>
</evidence>
<dbReference type="GO" id="GO:0005634">
    <property type="term" value="C:nucleus"/>
    <property type="evidence" value="ECO:0007669"/>
    <property type="project" value="TreeGrafter"/>
</dbReference>
<comment type="similarity">
    <text evidence="1">Belongs to the peptidase C19 family.</text>
</comment>
<feature type="domain" description="USP" evidence="7">
    <location>
        <begin position="1967"/>
        <end position="2335"/>
    </location>
</feature>
<dbReference type="PANTHER" id="PTHR24006:SF827">
    <property type="entry name" value="UBIQUITIN CARBOXYL-TERMINAL HYDROLASE 34"/>
    <property type="match status" value="1"/>
</dbReference>
<feature type="compositionally biased region" description="Low complexity" evidence="5">
    <location>
        <begin position="2363"/>
        <end position="2377"/>
    </location>
</feature>
<dbReference type="Pfam" id="PF25010">
    <property type="entry name" value="ARM_UBP24_USP9X-Y"/>
    <property type="match status" value="1"/>
</dbReference>
<feature type="domain" description="Ubiquitin-like" evidence="6">
    <location>
        <begin position="976"/>
        <end position="1034"/>
    </location>
</feature>
<protein>
    <recommendedName>
        <fullName evidence="10">USP domain-containing protein</fullName>
    </recommendedName>
</protein>
<feature type="region of interest" description="Disordered" evidence="5">
    <location>
        <begin position="1506"/>
        <end position="1531"/>
    </location>
</feature>
<feature type="compositionally biased region" description="Polar residues" evidence="5">
    <location>
        <begin position="1406"/>
        <end position="1416"/>
    </location>
</feature>
<dbReference type="FunFam" id="3.90.70.10:FF:000022">
    <property type="entry name" value="Ubiquitin carboxyl-terminal hydrolase 24"/>
    <property type="match status" value="1"/>
</dbReference>
<feature type="compositionally biased region" description="Basic and acidic residues" evidence="5">
    <location>
        <begin position="2406"/>
        <end position="2423"/>
    </location>
</feature>
<reference evidence="8" key="1">
    <citation type="journal article" date="2021" name="Proc. Natl. Acad. Sci. U.S.A.">
        <title>Three genomes in the algal genus Volvox reveal the fate of a haploid sex-determining region after a transition to homothallism.</title>
        <authorList>
            <person name="Yamamoto K."/>
            <person name="Hamaji T."/>
            <person name="Kawai-Toyooka H."/>
            <person name="Matsuzaki R."/>
            <person name="Takahashi F."/>
            <person name="Nishimura Y."/>
            <person name="Kawachi M."/>
            <person name="Noguchi H."/>
            <person name="Minakuchi Y."/>
            <person name="Umen J.G."/>
            <person name="Toyoda A."/>
            <person name="Nozaki H."/>
        </authorList>
    </citation>
    <scope>NUCLEOTIDE SEQUENCE</scope>
    <source>
        <strain evidence="8">NIES-3785</strain>
    </source>
</reference>
<evidence type="ECO:0000256" key="2">
    <source>
        <dbReference type="ARBA" id="ARBA00022670"/>
    </source>
</evidence>
<feature type="region of interest" description="Disordered" evidence="5">
    <location>
        <begin position="3065"/>
        <end position="3132"/>
    </location>
</feature>
<comment type="caution">
    <text evidence="8">The sequence shown here is derived from an EMBL/GenBank/DDBJ whole genome shotgun (WGS) entry which is preliminary data.</text>
</comment>
<dbReference type="GO" id="GO:0004843">
    <property type="term" value="F:cysteine-type deubiquitinase activity"/>
    <property type="evidence" value="ECO:0007669"/>
    <property type="project" value="InterPro"/>
</dbReference>
<feature type="compositionally biased region" description="Low complexity" evidence="5">
    <location>
        <begin position="2543"/>
        <end position="2554"/>
    </location>
</feature>
<feature type="region of interest" description="Disordered" evidence="5">
    <location>
        <begin position="2363"/>
        <end position="2382"/>
    </location>
</feature>
<evidence type="ECO:0000259" key="7">
    <source>
        <dbReference type="PROSITE" id="PS50235"/>
    </source>
</evidence>
<feature type="compositionally biased region" description="Polar residues" evidence="5">
    <location>
        <begin position="1347"/>
        <end position="1382"/>
    </location>
</feature>
<organism evidence="8 9">
    <name type="scientific">Volvox reticuliferus</name>
    <dbReference type="NCBI Taxonomy" id="1737510"/>
    <lineage>
        <taxon>Eukaryota</taxon>
        <taxon>Viridiplantae</taxon>
        <taxon>Chlorophyta</taxon>
        <taxon>core chlorophytes</taxon>
        <taxon>Chlorophyceae</taxon>
        <taxon>CS clade</taxon>
        <taxon>Chlamydomonadales</taxon>
        <taxon>Volvocaceae</taxon>
        <taxon>Volvox</taxon>
    </lineage>
</organism>
<dbReference type="GO" id="GO:0006508">
    <property type="term" value="P:proteolysis"/>
    <property type="evidence" value="ECO:0007669"/>
    <property type="project" value="UniProtKB-KW"/>
</dbReference>
<evidence type="ECO:0000313" key="8">
    <source>
        <dbReference type="EMBL" id="GIL99788.1"/>
    </source>
</evidence>
<feature type="compositionally biased region" description="Low complexity" evidence="5">
    <location>
        <begin position="3095"/>
        <end position="3110"/>
    </location>
</feature>
<dbReference type="InterPro" id="IPR029071">
    <property type="entry name" value="Ubiquitin-like_domsf"/>
</dbReference>
<evidence type="ECO:0000259" key="6">
    <source>
        <dbReference type="PROSITE" id="PS50053"/>
    </source>
</evidence>
<evidence type="ECO:0008006" key="10">
    <source>
        <dbReference type="Google" id="ProtNLM"/>
    </source>
</evidence>
<dbReference type="InterPro" id="IPR038765">
    <property type="entry name" value="Papain-like_cys_pep_sf"/>
</dbReference>
<dbReference type="Proteomes" id="UP000722791">
    <property type="component" value="Unassembled WGS sequence"/>
</dbReference>
<feature type="compositionally biased region" description="Polar residues" evidence="5">
    <location>
        <begin position="2207"/>
        <end position="2218"/>
    </location>
</feature>
<feature type="compositionally biased region" description="Acidic residues" evidence="5">
    <location>
        <begin position="13"/>
        <end position="22"/>
    </location>
</feature>
<keyword evidence="4" id="KW-0378">Hydrolase</keyword>
<feature type="compositionally biased region" description="Basic residues" evidence="5">
    <location>
        <begin position="2495"/>
        <end position="2504"/>
    </location>
</feature>